<dbReference type="SUPFAM" id="SSF52980">
    <property type="entry name" value="Restriction endonuclease-like"/>
    <property type="match status" value="1"/>
</dbReference>
<dbReference type="PIRSF" id="PIRSF009309">
    <property type="entry name" value="Restrict_endonuc_II_BamHI"/>
    <property type="match status" value="1"/>
</dbReference>
<keyword evidence="1" id="KW-0255">Endonuclease</keyword>
<dbReference type="GO" id="GO:0009036">
    <property type="term" value="F:type II site-specific deoxyribonuclease activity"/>
    <property type="evidence" value="ECO:0007669"/>
    <property type="project" value="InterPro"/>
</dbReference>
<dbReference type="GO" id="GO:0009307">
    <property type="term" value="P:DNA restriction-modification system"/>
    <property type="evidence" value="ECO:0007669"/>
    <property type="project" value="InterPro"/>
</dbReference>
<evidence type="ECO:0000313" key="1">
    <source>
        <dbReference type="EMBL" id="ETW96704.1"/>
    </source>
</evidence>
<dbReference type="GO" id="GO:0003677">
    <property type="term" value="F:DNA binding"/>
    <property type="evidence" value="ECO:0007669"/>
    <property type="project" value="InterPro"/>
</dbReference>
<dbReference type="CDD" id="cd00942">
    <property type="entry name" value="BamHI-like"/>
    <property type="match status" value="1"/>
</dbReference>
<organism evidence="1 2">
    <name type="scientific">Entotheonella factor</name>
    <dbReference type="NCBI Taxonomy" id="1429438"/>
    <lineage>
        <taxon>Bacteria</taxon>
        <taxon>Pseudomonadati</taxon>
        <taxon>Nitrospinota/Tectimicrobiota group</taxon>
        <taxon>Candidatus Tectimicrobiota</taxon>
        <taxon>Candidatus Entotheonellia</taxon>
        <taxon>Candidatus Entotheonellales</taxon>
        <taxon>Candidatus Entotheonellaceae</taxon>
        <taxon>Candidatus Entotheonella</taxon>
    </lineage>
</organism>
<comment type="caution">
    <text evidence="1">The sequence shown here is derived from an EMBL/GenBank/DDBJ whole genome shotgun (WGS) entry which is preliminary data.</text>
</comment>
<name>W4LFL9_ENTF1</name>
<dbReference type="Pfam" id="PF02923">
    <property type="entry name" value="BamHI"/>
    <property type="match status" value="1"/>
</dbReference>
<dbReference type="HOGENOM" id="CLU_085282_0_0_7"/>
<reference evidence="1 2" key="1">
    <citation type="journal article" date="2014" name="Nature">
        <title>An environmental bacterial taxon with a large and distinct metabolic repertoire.</title>
        <authorList>
            <person name="Wilson M.C."/>
            <person name="Mori T."/>
            <person name="Ruckert C."/>
            <person name="Uria A.R."/>
            <person name="Helf M.J."/>
            <person name="Takada K."/>
            <person name="Gernert C."/>
            <person name="Steffens U.A."/>
            <person name="Heycke N."/>
            <person name="Schmitt S."/>
            <person name="Rinke C."/>
            <person name="Helfrich E.J."/>
            <person name="Brachmann A.O."/>
            <person name="Gurgui C."/>
            <person name="Wakimoto T."/>
            <person name="Kracht M."/>
            <person name="Crusemann M."/>
            <person name="Hentschel U."/>
            <person name="Abe I."/>
            <person name="Matsunaga S."/>
            <person name="Kalinowski J."/>
            <person name="Takeyama H."/>
            <person name="Piel J."/>
        </authorList>
    </citation>
    <scope>NUCLEOTIDE SEQUENCE [LARGE SCALE GENOMIC DNA]</scope>
    <source>
        <strain evidence="2">TSY1</strain>
    </source>
</reference>
<dbReference type="Proteomes" id="UP000019141">
    <property type="component" value="Unassembled WGS sequence"/>
</dbReference>
<dbReference type="GO" id="GO:0000287">
    <property type="term" value="F:magnesium ion binding"/>
    <property type="evidence" value="ECO:0007669"/>
    <property type="project" value="InterPro"/>
</dbReference>
<dbReference type="AlphaFoldDB" id="W4LFL9"/>
<protein>
    <submittedName>
        <fullName evidence="1">BamHI type II restriction endonuclease</fullName>
    </submittedName>
</protein>
<dbReference type="InterPro" id="IPR011335">
    <property type="entry name" value="Restrct_endonuc-II-like"/>
</dbReference>
<dbReference type="InterPro" id="IPR004194">
    <property type="entry name" value="Restrct_endonuc_II_BamHI"/>
</dbReference>
<gene>
    <name evidence="1" type="ORF">ETSY1_25535</name>
</gene>
<accession>W4LFL9</accession>
<keyword evidence="2" id="KW-1185">Reference proteome</keyword>
<dbReference type="Gene3D" id="3.40.91.20">
    <property type="match status" value="1"/>
</dbReference>
<evidence type="ECO:0000313" key="2">
    <source>
        <dbReference type="Proteomes" id="UP000019141"/>
    </source>
</evidence>
<dbReference type="InterPro" id="IPR011338">
    <property type="entry name" value="BamHI/BglII/BstY"/>
</dbReference>
<keyword evidence="1" id="KW-0540">Nuclease</keyword>
<dbReference type="EMBL" id="AZHW01000755">
    <property type="protein sequence ID" value="ETW96704.1"/>
    <property type="molecule type" value="Genomic_DNA"/>
</dbReference>
<keyword evidence="1" id="KW-0378">Hydrolase</keyword>
<sequence>MKLIRKEILIDQGNFRSTLEYKGIEADISAAIARVVWPIGASTFTIYPERNANGVVPIKKAFLAHLENQGWGLENRLDVGAVQKRPGAIDATKQIGSQYFAVEWETGNISSSHRALNKIAIGMLRGVLVGGTLILPTSSLYTYLTDRVGNFGELEPYFDVWRSLNLTHSVGTLSVIAVEHDATSEAVEKIAKGTDGRALI</sequence>
<proteinExistence type="predicted"/>